<comment type="caution">
    <text evidence="2">The sequence shown here is derived from an EMBL/GenBank/DDBJ whole genome shotgun (WGS) entry which is preliminary data.</text>
</comment>
<organism evidence="2 3">
    <name type="scientific">Armillaria luteobubalina</name>
    <dbReference type="NCBI Taxonomy" id="153913"/>
    <lineage>
        <taxon>Eukaryota</taxon>
        <taxon>Fungi</taxon>
        <taxon>Dikarya</taxon>
        <taxon>Basidiomycota</taxon>
        <taxon>Agaricomycotina</taxon>
        <taxon>Agaricomycetes</taxon>
        <taxon>Agaricomycetidae</taxon>
        <taxon>Agaricales</taxon>
        <taxon>Marasmiineae</taxon>
        <taxon>Physalacriaceae</taxon>
        <taxon>Armillaria</taxon>
    </lineage>
</organism>
<keyword evidence="3" id="KW-1185">Reference proteome</keyword>
<evidence type="ECO:0000313" key="3">
    <source>
        <dbReference type="Proteomes" id="UP001175228"/>
    </source>
</evidence>
<gene>
    <name evidence="2" type="ORF">EDD18DRAFT_1104303</name>
</gene>
<proteinExistence type="predicted"/>
<accession>A0AA39Q9T2</accession>
<reference evidence="2" key="1">
    <citation type="submission" date="2023-06" db="EMBL/GenBank/DDBJ databases">
        <authorList>
            <consortium name="Lawrence Berkeley National Laboratory"/>
            <person name="Ahrendt S."/>
            <person name="Sahu N."/>
            <person name="Indic B."/>
            <person name="Wong-Bajracharya J."/>
            <person name="Merenyi Z."/>
            <person name="Ke H.-M."/>
            <person name="Monk M."/>
            <person name="Kocsube S."/>
            <person name="Drula E."/>
            <person name="Lipzen A."/>
            <person name="Balint B."/>
            <person name="Henrissat B."/>
            <person name="Andreopoulos B."/>
            <person name="Martin F.M."/>
            <person name="Harder C.B."/>
            <person name="Rigling D."/>
            <person name="Ford K.L."/>
            <person name="Foster G.D."/>
            <person name="Pangilinan J."/>
            <person name="Papanicolaou A."/>
            <person name="Barry K."/>
            <person name="LaButti K."/>
            <person name="Viragh M."/>
            <person name="Koriabine M."/>
            <person name="Yan M."/>
            <person name="Riley R."/>
            <person name="Champramary S."/>
            <person name="Plett K.L."/>
            <person name="Tsai I.J."/>
            <person name="Slot J."/>
            <person name="Sipos G."/>
            <person name="Plett J."/>
            <person name="Nagy L.G."/>
            <person name="Grigoriev I.V."/>
        </authorList>
    </citation>
    <scope>NUCLEOTIDE SEQUENCE</scope>
    <source>
        <strain evidence="2">HWK02</strain>
    </source>
</reference>
<evidence type="ECO:0000256" key="1">
    <source>
        <dbReference type="SAM" id="MobiDB-lite"/>
    </source>
</evidence>
<protein>
    <submittedName>
        <fullName evidence="2">Uncharacterized protein</fullName>
    </submittedName>
</protein>
<feature type="compositionally biased region" description="Pro residues" evidence="1">
    <location>
        <begin position="264"/>
        <end position="281"/>
    </location>
</feature>
<sequence>MARPKLYHTAEEKKEAARARRLEYYYRNRKRVLKNMKRKYASKARREREGKPAKAKAKGEQETHKADFQITLLVRTIRMEGGKLTALTSNSLPSYAARLCKDAMLTGEGGEIERALEHLEGTRTEVQAAHNRIYSAAGICKEWTDMQETKGMSEIAELLGPAKVKLIKRWLTPYHDARDGKGPVSVETLLEQLFLQFVDHYPFESTLEDAEKHYPQERLLRSASRDAELRHMLYQTLDWLDSVPAATSPASEESTEHFSSPLPSSSPPPPSSPLPMTPPGPVRSSWSRVRDNLGDVLNPLHEWIESMYEELESQPESGREDGCIAGMLTDWQGYEMGP</sequence>
<name>A0AA39Q9T2_9AGAR</name>
<evidence type="ECO:0000313" key="2">
    <source>
        <dbReference type="EMBL" id="KAK0497779.1"/>
    </source>
</evidence>
<dbReference type="Proteomes" id="UP001175228">
    <property type="component" value="Unassembled WGS sequence"/>
</dbReference>
<dbReference type="AlphaFoldDB" id="A0AA39Q9T2"/>
<feature type="region of interest" description="Disordered" evidence="1">
    <location>
        <begin position="36"/>
        <end position="62"/>
    </location>
</feature>
<feature type="region of interest" description="Disordered" evidence="1">
    <location>
        <begin position="245"/>
        <end position="287"/>
    </location>
</feature>
<feature type="compositionally biased region" description="Basic and acidic residues" evidence="1">
    <location>
        <begin position="44"/>
        <end position="62"/>
    </location>
</feature>
<dbReference type="EMBL" id="JAUEPU010000012">
    <property type="protein sequence ID" value="KAK0497779.1"/>
    <property type="molecule type" value="Genomic_DNA"/>
</dbReference>